<dbReference type="KEGG" id="mros:EHO51_10240"/>
<dbReference type="Pfam" id="PF14497">
    <property type="entry name" value="GST_C_3"/>
    <property type="match status" value="1"/>
</dbReference>
<dbReference type="AlphaFoldDB" id="A0A3G8M7C1"/>
<dbReference type="InterPro" id="IPR036282">
    <property type="entry name" value="Glutathione-S-Trfase_C_sf"/>
</dbReference>
<dbReference type="PANTHER" id="PTHR11571:SF263">
    <property type="entry name" value="GLUTATHIONE S-TRANSFERASE"/>
    <property type="match status" value="1"/>
</dbReference>
<feature type="domain" description="GST C-terminal" evidence="2">
    <location>
        <begin position="88"/>
        <end position="236"/>
    </location>
</feature>
<dbReference type="SUPFAM" id="SSF52833">
    <property type="entry name" value="Thioredoxin-like"/>
    <property type="match status" value="1"/>
</dbReference>
<dbReference type="Gene3D" id="1.20.1050.10">
    <property type="match status" value="1"/>
</dbReference>
<dbReference type="RefSeq" id="WP_124738807.1">
    <property type="nucleotide sequence ID" value="NZ_CP034086.1"/>
</dbReference>
<dbReference type="GO" id="GO:0004364">
    <property type="term" value="F:glutathione transferase activity"/>
    <property type="evidence" value="ECO:0007669"/>
    <property type="project" value="TreeGrafter"/>
</dbReference>
<dbReference type="PROSITE" id="PS50404">
    <property type="entry name" value="GST_NTER"/>
    <property type="match status" value="1"/>
</dbReference>
<evidence type="ECO:0000259" key="1">
    <source>
        <dbReference type="PROSITE" id="PS50404"/>
    </source>
</evidence>
<dbReference type="InterPro" id="IPR036249">
    <property type="entry name" value="Thioredoxin-like_sf"/>
</dbReference>
<dbReference type="Gene3D" id="3.40.30.10">
    <property type="entry name" value="Glutaredoxin"/>
    <property type="match status" value="1"/>
</dbReference>
<accession>A0A3G8M7C1</accession>
<dbReference type="InterPro" id="IPR040079">
    <property type="entry name" value="Glutathione_S-Trfase"/>
</dbReference>
<proteinExistence type="predicted"/>
<dbReference type="InterPro" id="IPR010987">
    <property type="entry name" value="Glutathione-S-Trfase_C-like"/>
</dbReference>
<feature type="domain" description="GST N-terminal" evidence="1">
    <location>
        <begin position="1"/>
        <end position="86"/>
    </location>
</feature>
<dbReference type="PANTHER" id="PTHR11571">
    <property type="entry name" value="GLUTATHIONE S-TRANSFERASE"/>
    <property type="match status" value="1"/>
</dbReference>
<organism evidence="3 4">
    <name type="scientific">Methylocystis rosea</name>
    <dbReference type="NCBI Taxonomy" id="173366"/>
    <lineage>
        <taxon>Bacteria</taxon>
        <taxon>Pseudomonadati</taxon>
        <taxon>Pseudomonadota</taxon>
        <taxon>Alphaproteobacteria</taxon>
        <taxon>Hyphomicrobiales</taxon>
        <taxon>Methylocystaceae</taxon>
        <taxon>Methylocystis</taxon>
    </lineage>
</organism>
<sequence>MPYELYYWPGIQGRGEFVRLVLEEAGASYIDMAREPNAEASLVAFLERTDLAHPSFAPPFLKDGQVIVGQTAAILLYLGDRHHLAPSDAARRLWVHQIQLTIADLVGEAHDTHHPLGGDLYYEEQKPEASRRAKWFRKERIQKYLDWFQTILARNPDGDAHLVGDTLSYADLSLFQTVEGLLYAFPNTTKAVLAASPRVSALCMMVARRPRIRAYIESDRRVKFNEQGIFRHYPELDD</sequence>
<reference evidence="3 4" key="1">
    <citation type="submission" date="2018-11" db="EMBL/GenBank/DDBJ databases">
        <title>Genome squencing of methanotrophic bacteria isolated from alkaline groundwater in Korea.</title>
        <authorList>
            <person name="Nguyen L.N."/>
        </authorList>
    </citation>
    <scope>NUCLEOTIDE SEQUENCE [LARGE SCALE GENOMIC DNA]</scope>
    <source>
        <strain evidence="3 4">GW6</strain>
    </source>
</reference>
<dbReference type="EMBL" id="CP034086">
    <property type="protein sequence ID" value="AZG77082.1"/>
    <property type="molecule type" value="Genomic_DNA"/>
</dbReference>
<dbReference type="CDD" id="cd03039">
    <property type="entry name" value="GST_N_Sigma_like"/>
    <property type="match status" value="1"/>
</dbReference>
<dbReference type="InterPro" id="IPR004045">
    <property type="entry name" value="Glutathione_S-Trfase_N"/>
</dbReference>
<evidence type="ECO:0000259" key="2">
    <source>
        <dbReference type="PROSITE" id="PS50405"/>
    </source>
</evidence>
<protein>
    <submittedName>
        <fullName evidence="3">Glutathione S-transferase</fullName>
    </submittedName>
</protein>
<gene>
    <name evidence="3" type="ORF">EHO51_10240</name>
</gene>
<evidence type="ECO:0000313" key="4">
    <source>
        <dbReference type="Proteomes" id="UP000273982"/>
    </source>
</evidence>
<keyword evidence="3" id="KW-0808">Transferase</keyword>
<dbReference type="PROSITE" id="PS50405">
    <property type="entry name" value="GST_CTER"/>
    <property type="match status" value="1"/>
</dbReference>
<dbReference type="InterPro" id="IPR004046">
    <property type="entry name" value="GST_C"/>
</dbReference>
<dbReference type="InterPro" id="IPR050213">
    <property type="entry name" value="GST_superfamily"/>
</dbReference>
<dbReference type="SUPFAM" id="SSF47616">
    <property type="entry name" value="GST C-terminal domain-like"/>
    <property type="match status" value="1"/>
</dbReference>
<dbReference type="Proteomes" id="UP000273982">
    <property type="component" value="Chromosome"/>
</dbReference>
<name>A0A3G8M7C1_9HYPH</name>
<dbReference type="GO" id="GO:0006749">
    <property type="term" value="P:glutathione metabolic process"/>
    <property type="evidence" value="ECO:0007669"/>
    <property type="project" value="TreeGrafter"/>
</dbReference>
<dbReference type="SFLD" id="SFLDS00019">
    <property type="entry name" value="Glutathione_Transferase_(cytos"/>
    <property type="match status" value="1"/>
</dbReference>
<dbReference type="CDD" id="cd03192">
    <property type="entry name" value="GST_C_Sigma_like"/>
    <property type="match status" value="1"/>
</dbReference>
<evidence type="ECO:0000313" key="3">
    <source>
        <dbReference type="EMBL" id="AZG77082.1"/>
    </source>
</evidence>